<accession>A0A3G4V7M2</accession>
<sequence length="181" mass="20186">MTQPTPSDIMNSIEAAFKKHSPERTVTRNWQERAAYQNEELRPGVLTLVYTGESPLGDVYNTRMNFMAIGRIYCGQQSKGIDVENAELTFLKDWRLFCSSSAAGNISIQKVITSQQQEVPDGWFICECVAGPYDFGGEVDWLPEGPSEVPTEIHVSLPPNIGEAHKDDYLVISDLVGENNE</sequence>
<name>A0A3G4V7M2_9VIBR</name>
<reference evidence="1 2" key="1">
    <citation type="submission" date="2018-11" db="EMBL/GenBank/DDBJ databases">
        <title>Complete Genome Sequence of Vbrio mediterranei 117-T6: a Potential Pathogen Bacteria Isolated from the Conchocelis of Pyropia.</title>
        <authorList>
            <person name="Liu Q."/>
        </authorList>
    </citation>
    <scope>NUCLEOTIDE SEQUENCE [LARGE SCALE GENOMIC DNA]</scope>
    <source>
        <strain evidence="1 2">117-T6</strain>
    </source>
</reference>
<evidence type="ECO:0000313" key="2">
    <source>
        <dbReference type="Proteomes" id="UP000279760"/>
    </source>
</evidence>
<gene>
    <name evidence="1" type="ORF">ECB94_03885</name>
</gene>
<evidence type="ECO:0000313" key="1">
    <source>
        <dbReference type="EMBL" id="AYV20495.1"/>
    </source>
</evidence>
<organism evidence="1 2">
    <name type="scientific">Vibrio mediterranei</name>
    <dbReference type="NCBI Taxonomy" id="689"/>
    <lineage>
        <taxon>Bacteria</taxon>
        <taxon>Pseudomonadati</taxon>
        <taxon>Pseudomonadota</taxon>
        <taxon>Gammaproteobacteria</taxon>
        <taxon>Vibrionales</taxon>
        <taxon>Vibrionaceae</taxon>
        <taxon>Vibrio</taxon>
    </lineage>
</organism>
<dbReference type="Proteomes" id="UP000279760">
    <property type="component" value="Chromosome 1"/>
</dbReference>
<dbReference type="RefSeq" id="WP_124940043.1">
    <property type="nucleotide sequence ID" value="NZ_CP033577.1"/>
</dbReference>
<protein>
    <submittedName>
        <fullName evidence="1">Uncharacterized protein</fullName>
    </submittedName>
</protein>
<proteinExistence type="predicted"/>
<dbReference type="EMBL" id="CP033577">
    <property type="protein sequence ID" value="AYV20495.1"/>
    <property type="molecule type" value="Genomic_DNA"/>
</dbReference>
<dbReference type="AlphaFoldDB" id="A0A3G4V7M2"/>